<dbReference type="OrthoDB" id="9779230at2"/>
<keyword evidence="3" id="KW-1185">Reference proteome</keyword>
<evidence type="ECO:0000313" key="3">
    <source>
        <dbReference type="Proteomes" id="UP000009026"/>
    </source>
</evidence>
<dbReference type="EMBL" id="CP012109">
    <property type="protein sequence ID" value="AKQ64232.1"/>
    <property type="molecule type" value="Genomic_DNA"/>
</dbReference>
<proteinExistence type="predicted"/>
<dbReference type="Proteomes" id="UP000009026">
    <property type="component" value="Chromosome"/>
</dbReference>
<dbReference type="Pfam" id="PF13401">
    <property type="entry name" value="AAA_22"/>
    <property type="match status" value="1"/>
</dbReference>
<dbReference type="InterPro" id="IPR052026">
    <property type="entry name" value="ExeA_AAA_ATPase_DNA-bind"/>
</dbReference>
<sequence length="314" mass="35039">MTTYLDFFELTQEPFSNAPVSRFYYNSAQHSQALTRLMHAVSYMKGLSILVGDIGAGKTTLARRMLDSLPESEYEAALLVIIHSGITANWLLRRIALQLGVENPAQEKLALLSQLYQRLLQIYESGKKAVVLIDEAQMLETRELMEEFRGLLNLEVPERKLISFVFFGLPEIEKNLKLDAPLAQRVAMRYRLEPFTAESTEAYVKHRLRLAGCPRMPFSPEALLAVHQHSSGSPRVINTLCDNALFEAFLAREQTVSAELVHRIGKNLGLLGVNTATGQAAERPNAPASALPRTTSSKVDLAEIDRYLEGLGKL</sequence>
<dbReference type="RefSeq" id="WP_002638912.1">
    <property type="nucleotide sequence ID" value="NZ_CP012109.1"/>
</dbReference>
<protein>
    <submittedName>
        <fullName evidence="2">General secretion pathway protein A</fullName>
    </submittedName>
</protein>
<name>A0A0H4X8P8_9BACT</name>
<dbReference type="AlphaFoldDB" id="A0A0H4X8P8"/>
<dbReference type="SUPFAM" id="SSF52540">
    <property type="entry name" value="P-loop containing nucleoside triphosphate hydrolases"/>
    <property type="match status" value="1"/>
</dbReference>
<dbReference type="KEGG" id="mym:A176_001144"/>
<dbReference type="eggNOG" id="COG3267">
    <property type="taxonomic scope" value="Bacteria"/>
</dbReference>
<accession>A0A0H4X8P8</accession>
<dbReference type="STRING" id="1297742.A176_001144"/>
<dbReference type="PATRIC" id="fig|1297742.4.peg.1162"/>
<dbReference type="Gene3D" id="3.40.50.300">
    <property type="entry name" value="P-loop containing nucleotide triphosphate hydrolases"/>
    <property type="match status" value="1"/>
</dbReference>
<organism evidence="2 3">
    <name type="scientific">Pseudomyxococcus hansupus</name>
    <dbReference type="NCBI Taxonomy" id="1297742"/>
    <lineage>
        <taxon>Bacteria</taxon>
        <taxon>Pseudomonadati</taxon>
        <taxon>Myxococcota</taxon>
        <taxon>Myxococcia</taxon>
        <taxon>Myxococcales</taxon>
        <taxon>Cystobacterineae</taxon>
        <taxon>Myxococcaceae</taxon>
        <taxon>Pseudomyxococcus</taxon>
    </lineage>
</organism>
<dbReference type="GO" id="GO:0016887">
    <property type="term" value="F:ATP hydrolysis activity"/>
    <property type="evidence" value="ECO:0007669"/>
    <property type="project" value="InterPro"/>
</dbReference>
<evidence type="ECO:0000259" key="1">
    <source>
        <dbReference type="Pfam" id="PF13401"/>
    </source>
</evidence>
<dbReference type="PANTHER" id="PTHR35894">
    <property type="entry name" value="GENERAL SECRETION PATHWAY PROTEIN A-RELATED"/>
    <property type="match status" value="1"/>
</dbReference>
<dbReference type="InterPro" id="IPR027417">
    <property type="entry name" value="P-loop_NTPase"/>
</dbReference>
<dbReference type="PANTHER" id="PTHR35894:SF1">
    <property type="entry name" value="PHOSPHORIBULOKINASE _ URIDINE KINASE FAMILY"/>
    <property type="match status" value="1"/>
</dbReference>
<feature type="domain" description="ORC1/DEAH AAA+ ATPase" evidence="1">
    <location>
        <begin position="45"/>
        <end position="175"/>
    </location>
</feature>
<gene>
    <name evidence="2" type="ORF">A176_001144</name>
</gene>
<evidence type="ECO:0000313" key="2">
    <source>
        <dbReference type="EMBL" id="AKQ64232.1"/>
    </source>
</evidence>
<dbReference type="InterPro" id="IPR049945">
    <property type="entry name" value="AAA_22"/>
</dbReference>
<reference evidence="2 3" key="1">
    <citation type="journal article" date="2016" name="PLoS ONE">
        <title>Complete Genome Sequence and Comparative Genomics of a Novel Myxobacterium Myxococcus hansupus.</title>
        <authorList>
            <person name="Sharma G."/>
            <person name="Narwani T."/>
            <person name="Subramanian S."/>
        </authorList>
    </citation>
    <scope>NUCLEOTIDE SEQUENCE [LARGE SCALE GENOMIC DNA]</scope>
    <source>
        <strain evidence="3">mixupus</strain>
    </source>
</reference>